<feature type="domain" description="CBS" evidence="11">
    <location>
        <begin position="293"/>
        <end position="350"/>
    </location>
</feature>
<keyword evidence="4" id="KW-0677">Repeat</keyword>
<dbReference type="Pfam" id="PF01595">
    <property type="entry name" value="CNNM"/>
    <property type="match status" value="1"/>
</dbReference>
<gene>
    <name evidence="13" type="ORF">SAMN05661086_01456</name>
</gene>
<keyword evidence="3 9" id="KW-0812">Transmembrane</keyword>
<keyword evidence="6 8" id="KW-0129">CBS domain</keyword>
<evidence type="ECO:0000256" key="5">
    <source>
        <dbReference type="ARBA" id="ARBA00022989"/>
    </source>
</evidence>
<dbReference type="InterPro" id="IPR005170">
    <property type="entry name" value="Transptr-assoc_dom"/>
</dbReference>
<evidence type="ECO:0000259" key="11">
    <source>
        <dbReference type="PROSITE" id="PS51371"/>
    </source>
</evidence>
<dbReference type="STRING" id="37658.SAMN05661086_01456"/>
<evidence type="ECO:0000256" key="8">
    <source>
        <dbReference type="PROSITE-ProRule" id="PRU00703"/>
    </source>
</evidence>
<feature type="transmembrane region" description="Helical" evidence="10">
    <location>
        <begin position="105"/>
        <end position="130"/>
    </location>
</feature>
<feature type="transmembrane region" description="Helical" evidence="10">
    <location>
        <begin position="6"/>
        <end position="30"/>
    </location>
</feature>
<dbReference type="SMART" id="SM01091">
    <property type="entry name" value="CorC_HlyC"/>
    <property type="match status" value="1"/>
</dbReference>
<dbReference type="SUPFAM" id="SSF56176">
    <property type="entry name" value="FAD-binding/transporter-associated domain-like"/>
    <property type="match status" value="1"/>
</dbReference>
<dbReference type="PANTHER" id="PTHR22777:SF17">
    <property type="entry name" value="UPF0053 PROTEIN SLL0260"/>
    <property type="match status" value="1"/>
</dbReference>
<comment type="similarity">
    <text evidence="2">Belongs to the UPF0053 family.</text>
</comment>
<dbReference type="SUPFAM" id="SSF54631">
    <property type="entry name" value="CBS-domain pair"/>
    <property type="match status" value="1"/>
</dbReference>
<dbReference type="AlphaFoldDB" id="A0A1I6J8I8"/>
<evidence type="ECO:0000256" key="10">
    <source>
        <dbReference type="SAM" id="Phobius"/>
    </source>
</evidence>
<dbReference type="InterPro" id="IPR044751">
    <property type="entry name" value="Ion_transp-like_CBS"/>
</dbReference>
<evidence type="ECO:0000256" key="9">
    <source>
        <dbReference type="PROSITE-ProRule" id="PRU01193"/>
    </source>
</evidence>
<proteinExistence type="inferred from homology"/>
<keyword evidence="14" id="KW-1185">Reference proteome</keyword>
<feature type="transmembrane region" description="Helical" evidence="10">
    <location>
        <begin position="64"/>
        <end position="85"/>
    </location>
</feature>
<dbReference type="Gene3D" id="3.30.465.10">
    <property type="match status" value="1"/>
</dbReference>
<keyword evidence="7 9" id="KW-0472">Membrane</keyword>
<dbReference type="Pfam" id="PF03471">
    <property type="entry name" value="CorC_HlyC"/>
    <property type="match status" value="1"/>
</dbReference>
<dbReference type="Proteomes" id="UP000199659">
    <property type="component" value="Unassembled WGS sequence"/>
</dbReference>
<dbReference type="Gene3D" id="3.10.580.10">
    <property type="entry name" value="CBS-domain"/>
    <property type="match status" value="1"/>
</dbReference>
<dbReference type="InterPro" id="IPR002550">
    <property type="entry name" value="CNNM"/>
</dbReference>
<dbReference type="InterPro" id="IPR016169">
    <property type="entry name" value="FAD-bd_PCMH_sub2"/>
</dbReference>
<name>A0A1I6J8I8_9FIRM</name>
<reference evidence="13 14" key="1">
    <citation type="submission" date="2016-10" db="EMBL/GenBank/DDBJ databases">
        <authorList>
            <person name="de Groot N.N."/>
        </authorList>
    </citation>
    <scope>NUCLEOTIDE SEQUENCE [LARGE SCALE GENOMIC DNA]</scope>
    <source>
        <strain evidence="13 14">743A</strain>
    </source>
</reference>
<feature type="domain" description="CNNM transmembrane" evidence="12">
    <location>
        <begin position="2"/>
        <end position="208"/>
    </location>
</feature>
<protein>
    <submittedName>
        <fullName evidence="13">Putative hemolysin</fullName>
    </submittedName>
</protein>
<dbReference type="PROSITE" id="PS51371">
    <property type="entry name" value="CBS"/>
    <property type="match status" value="2"/>
</dbReference>
<keyword evidence="5 9" id="KW-1133">Transmembrane helix</keyword>
<evidence type="ECO:0000256" key="6">
    <source>
        <dbReference type="ARBA" id="ARBA00023122"/>
    </source>
</evidence>
<dbReference type="InterPro" id="IPR036318">
    <property type="entry name" value="FAD-bd_PCMH-like_sf"/>
</dbReference>
<dbReference type="CDD" id="cd04590">
    <property type="entry name" value="CBS_pair_CorC_HlyC_assoc"/>
    <property type="match status" value="1"/>
</dbReference>
<evidence type="ECO:0000256" key="2">
    <source>
        <dbReference type="ARBA" id="ARBA00006337"/>
    </source>
</evidence>
<dbReference type="FunFam" id="3.10.580.10:FF:000002">
    <property type="entry name" value="Magnesium/cobalt efflux protein CorC"/>
    <property type="match status" value="1"/>
</dbReference>
<evidence type="ECO:0000256" key="1">
    <source>
        <dbReference type="ARBA" id="ARBA00004141"/>
    </source>
</evidence>
<evidence type="ECO:0000256" key="4">
    <source>
        <dbReference type="ARBA" id="ARBA00022737"/>
    </source>
</evidence>
<dbReference type="InterPro" id="IPR046342">
    <property type="entry name" value="CBS_dom_sf"/>
</dbReference>
<evidence type="ECO:0000313" key="13">
    <source>
        <dbReference type="EMBL" id="SFR75297.1"/>
    </source>
</evidence>
<dbReference type="PANTHER" id="PTHR22777">
    <property type="entry name" value="HEMOLYSIN-RELATED"/>
    <property type="match status" value="1"/>
</dbReference>
<dbReference type="GO" id="GO:0005886">
    <property type="term" value="C:plasma membrane"/>
    <property type="evidence" value="ECO:0007669"/>
    <property type="project" value="TreeGrafter"/>
</dbReference>
<dbReference type="SMART" id="SM00116">
    <property type="entry name" value="CBS"/>
    <property type="match status" value="2"/>
</dbReference>
<sequence length="442" mass="50390">MPDGYPYWKVAIIFVLIVIEAVISAGYAALNTVNENQVRKRAEESKGDKRSLQILALLLEPNRYISLFEVLLTGTSIMIGILFSTSMYEELDQYVEGLFGIQEGAIINGIVIIVVLAVLLYVTIFFGNILPRRLAMVNPEASAYAFVRVMNGLLFCFRPVLFIFNLSTKAFMFIFRLPQKEAGDNVTEDEIISIVNEGHEQGILEDSEAEMISNIIEFDEKEVMDVMTHRKKIISVDANMDIESAMHYLLERKFSRFPVYDEDSENIVGTIHVKDLTRYYLSEKKDLVSVREIASPPYMVPDTQSINVLLNDMRAKKVHMAIAVDEYGQIAGLVTMEDILEEIVGNILDEHDVEEKMIVRHGEGRYLMKGLTPLEEVEDVLGISFEQDEYDTVNGFLISMLGHIPSDNEKVVLNYEGYRFYIVDVENKMIRYVRVVKDNPTE</sequence>
<dbReference type="Pfam" id="PF00571">
    <property type="entry name" value="CBS"/>
    <property type="match status" value="2"/>
</dbReference>
<dbReference type="EMBL" id="FOYZ01000005">
    <property type="protein sequence ID" value="SFR75297.1"/>
    <property type="molecule type" value="Genomic_DNA"/>
</dbReference>
<dbReference type="GO" id="GO:0050660">
    <property type="term" value="F:flavin adenine dinucleotide binding"/>
    <property type="evidence" value="ECO:0007669"/>
    <property type="project" value="InterPro"/>
</dbReference>
<evidence type="ECO:0000256" key="3">
    <source>
        <dbReference type="ARBA" id="ARBA00022692"/>
    </source>
</evidence>
<evidence type="ECO:0000256" key="7">
    <source>
        <dbReference type="ARBA" id="ARBA00023136"/>
    </source>
</evidence>
<dbReference type="RefSeq" id="WP_092560033.1">
    <property type="nucleotide sequence ID" value="NZ_FOYZ01000005.1"/>
</dbReference>
<feature type="transmembrane region" description="Helical" evidence="10">
    <location>
        <begin position="142"/>
        <end position="164"/>
    </location>
</feature>
<dbReference type="OrthoDB" id="9798188at2"/>
<dbReference type="PROSITE" id="PS51846">
    <property type="entry name" value="CNNM"/>
    <property type="match status" value="1"/>
</dbReference>
<accession>A0A1I6J8I8</accession>
<evidence type="ECO:0000259" key="12">
    <source>
        <dbReference type="PROSITE" id="PS51846"/>
    </source>
</evidence>
<dbReference type="InterPro" id="IPR000644">
    <property type="entry name" value="CBS_dom"/>
</dbReference>
<feature type="domain" description="CBS" evidence="11">
    <location>
        <begin position="227"/>
        <end position="287"/>
    </location>
</feature>
<organism evidence="13 14">
    <name type="scientific">Anaeromicropila populeti</name>
    <dbReference type="NCBI Taxonomy" id="37658"/>
    <lineage>
        <taxon>Bacteria</taxon>
        <taxon>Bacillati</taxon>
        <taxon>Bacillota</taxon>
        <taxon>Clostridia</taxon>
        <taxon>Lachnospirales</taxon>
        <taxon>Lachnospiraceae</taxon>
        <taxon>Anaeromicropila</taxon>
    </lineage>
</organism>
<evidence type="ECO:0000313" key="14">
    <source>
        <dbReference type="Proteomes" id="UP000199659"/>
    </source>
</evidence>
<comment type="subcellular location">
    <subcellularLocation>
        <location evidence="1">Membrane</location>
        <topology evidence="1">Multi-pass membrane protein</topology>
    </subcellularLocation>
</comment>